<proteinExistence type="predicted"/>
<evidence type="ECO:0000313" key="1">
    <source>
        <dbReference type="EnsemblMetazoa" id="BGLB021526-PA"/>
    </source>
</evidence>
<protein>
    <submittedName>
        <fullName evidence="4 5">Uncharacterized protein LOC106075995</fullName>
    </submittedName>
</protein>
<dbReference type="Proteomes" id="UP000076420">
    <property type="component" value="Unassembled WGS sequence"/>
</dbReference>
<dbReference type="AlphaFoldDB" id="A0A2C9KN16"/>
<dbReference type="VEuPathDB" id="VectorBase:BGLAX_029747"/>
<keyword evidence="3" id="KW-1185">Reference proteome</keyword>
<dbReference type="OrthoDB" id="1681166at2759"/>
<dbReference type="EnsemblMetazoa" id="BGLB021526-RA">
    <property type="protein sequence ID" value="BGLB021526-PA"/>
    <property type="gene ID" value="BGLB021526"/>
</dbReference>
<dbReference type="Pfam" id="PF14854">
    <property type="entry name" value="LURAP"/>
    <property type="match status" value="1"/>
</dbReference>
<dbReference type="InterPro" id="IPR039499">
    <property type="entry name" value="LURA1/LRA25"/>
</dbReference>
<evidence type="ECO:0000313" key="3">
    <source>
        <dbReference type="Proteomes" id="UP001165740"/>
    </source>
</evidence>
<reference evidence="1" key="1">
    <citation type="submission" date="2020-05" db="UniProtKB">
        <authorList>
            <consortium name="EnsemblMetazoa"/>
        </authorList>
    </citation>
    <scope>IDENTIFICATION</scope>
    <source>
        <strain evidence="1">BB02</strain>
    </source>
</reference>
<dbReference type="STRING" id="6526.A0A2C9KN16"/>
<dbReference type="RefSeq" id="XP_055878261.1">
    <property type="nucleotide sequence ID" value="XM_056022286.1"/>
</dbReference>
<dbReference type="Proteomes" id="UP001165740">
    <property type="component" value="Chromosome 3"/>
</dbReference>
<accession>A0A2C9KN16</accession>
<dbReference type="KEGG" id="bgt:106075995"/>
<organism evidence="1 2">
    <name type="scientific">Biomphalaria glabrata</name>
    <name type="common">Bloodfluke planorb</name>
    <name type="synonym">Freshwater snail</name>
    <dbReference type="NCBI Taxonomy" id="6526"/>
    <lineage>
        <taxon>Eukaryota</taxon>
        <taxon>Metazoa</taxon>
        <taxon>Spiralia</taxon>
        <taxon>Lophotrochozoa</taxon>
        <taxon>Mollusca</taxon>
        <taxon>Gastropoda</taxon>
        <taxon>Heterobranchia</taxon>
        <taxon>Euthyneura</taxon>
        <taxon>Panpulmonata</taxon>
        <taxon>Hygrophila</taxon>
        <taxon>Lymnaeoidea</taxon>
        <taxon>Planorbidae</taxon>
        <taxon>Biomphalaria</taxon>
    </lineage>
</organism>
<reference evidence="4 5" key="2">
    <citation type="submission" date="2025-04" db="UniProtKB">
        <authorList>
            <consortium name="RefSeq"/>
        </authorList>
    </citation>
    <scope>IDENTIFICATION</scope>
</reference>
<evidence type="ECO:0000313" key="5">
    <source>
        <dbReference type="RefSeq" id="XP_055878261.1"/>
    </source>
</evidence>
<name>A0A2C9KN16_BIOGL</name>
<evidence type="ECO:0000313" key="4">
    <source>
        <dbReference type="RefSeq" id="XP_055878260.1"/>
    </source>
</evidence>
<gene>
    <name evidence="1" type="primary">106075995</name>
    <name evidence="4 5" type="synonym">LOC106075995</name>
</gene>
<evidence type="ECO:0000313" key="2">
    <source>
        <dbReference type="Proteomes" id="UP000076420"/>
    </source>
</evidence>
<dbReference type="VEuPathDB" id="VectorBase:BGLB021526"/>
<sequence length="298" mass="33221">MDMTPSSDLPIPKCFSHLIVVNVGDGECPQRLGLNIDNFNHLIDSHLDLALELDLTKVRSENCSFSNDCVCGSNYNTGSKSPNVPYSSTKIKVDQSIDLDLTRSTQTQSSMTLEDCESISYSHPEQSKFDNQSSISETESTVTICNKKSTSDSSDAFYFEENSTQAKEDGTAEYKNPFLKLNSSLMKLQKEMKDLRFLDISLFCQLMSLQESIQDLKLTMSDRFSDTGSEFSLGTASYMGSLSSLTEESDWEESGTSDVFDQSKDLDFDSSFNETQARSASDLLKQITDLALKVEEDF</sequence>
<dbReference type="RefSeq" id="XP_055878260.1">
    <property type="nucleotide sequence ID" value="XM_056022285.1"/>
</dbReference>